<dbReference type="Proteomes" id="UP000514509">
    <property type="component" value="Chromosome"/>
</dbReference>
<evidence type="ECO:0000259" key="1">
    <source>
        <dbReference type="SMART" id="SM00245"/>
    </source>
</evidence>
<dbReference type="GO" id="GO:0006508">
    <property type="term" value="P:proteolysis"/>
    <property type="evidence" value="ECO:0007669"/>
    <property type="project" value="InterPro"/>
</dbReference>
<dbReference type="SMART" id="SM00245">
    <property type="entry name" value="TSPc"/>
    <property type="match status" value="1"/>
</dbReference>
<organism evidence="2 3">
    <name type="scientific">Adhaeribacter radiodurans</name>
    <dbReference type="NCBI Taxonomy" id="2745197"/>
    <lineage>
        <taxon>Bacteria</taxon>
        <taxon>Pseudomonadati</taxon>
        <taxon>Bacteroidota</taxon>
        <taxon>Cytophagia</taxon>
        <taxon>Cytophagales</taxon>
        <taxon>Hymenobacteraceae</taxon>
        <taxon>Adhaeribacter</taxon>
    </lineage>
</organism>
<name>A0A7L7LD89_9BACT</name>
<gene>
    <name evidence="2" type="ORF">HUW48_23525</name>
</gene>
<dbReference type="InterPro" id="IPR005151">
    <property type="entry name" value="Tail-specific_protease"/>
</dbReference>
<accession>A0A7L7LD89</accession>
<dbReference type="SUPFAM" id="SSF52096">
    <property type="entry name" value="ClpP/crotonase"/>
    <property type="match status" value="1"/>
</dbReference>
<proteinExistence type="predicted"/>
<dbReference type="PANTHER" id="PTHR11261">
    <property type="entry name" value="INTERPHOTORECEPTOR RETINOID-BINDING PROTEIN"/>
    <property type="match status" value="1"/>
</dbReference>
<dbReference type="Pfam" id="PF03572">
    <property type="entry name" value="Peptidase_S41"/>
    <property type="match status" value="1"/>
</dbReference>
<dbReference type="KEGG" id="add:HUW48_23525"/>
<dbReference type="AlphaFoldDB" id="A0A7L7LD89"/>
<evidence type="ECO:0000313" key="3">
    <source>
        <dbReference type="Proteomes" id="UP000514509"/>
    </source>
</evidence>
<dbReference type="Gene3D" id="3.90.226.10">
    <property type="entry name" value="2-enoyl-CoA Hydratase, Chain A, domain 1"/>
    <property type="match status" value="1"/>
</dbReference>
<dbReference type="PANTHER" id="PTHR11261:SF3">
    <property type="entry name" value="RETINOL-BINDING PROTEIN 3"/>
    <property type="match status" value="1"/>
</dbReference>
<feature type="domain" description="Tail specific protease" evidence="1">
    <location>
        <begin position="112"/>
        <end position="314"/>
    </location>
</feature>
<protein>
    <submittedName>
        <fullName evidence="2">S41 family peptidase</fullName>
    </submittedName>
</protein>
<dbReference type="EMBL" id="CP055153">
    <property type="protein sequence ID" value="QMU30816.1"/>
    <property type="molecule type" value="Genomic_DNA"/>
</dbReference>
<dbReference type="GO" id="GO:0008236">
    <property type="term" value="F:serine-type peptidase activity"/>
    <property type="evidence" value="ECO:0007669"/>
    <property type="project" value="InterPro"/>
</dbReference>
<reference evidence="2 3" key="1">
    <citation type="submission" date="2020-08" db="EMBL/GenBank/DDBJ databases">
        <title>Adhaeribacter dokdonensis sp. nov., isolated from the rhizosphere of Elymus tsukushiensis, a plant native to the Dokdo Islands, Republic of Korea.</title>
        <authorList>
            <person name="Ghim S.Y."/>
        </authorList>
    </citation>
    <scope>NUCLEOTIDE SEQUENCE [LARGE SCALE GENOMIC DNA]</scope>
    <source>
        <strain evidence="2 3">KUDC8001</strain>
    </source>
</reference>
<dbReference type="RefSeq" id="WP_182413258.1">
    <property type="nucleotide sequence ID" value="NZ_CP055153.1"/>
</dbReference>
<evidence type="ECO:0000313" key="2">
    <source>
        <dbReference type="EMBL" id="QMU30816.1"/>
    </source>
</evidence>
<keyword evidence="3" id="KW-1185">Reference proteome</keyword>
<dbReference type="InterPro" id="IPR029045">
    <property type="entry name" value="ClpP/crotonase-like_dom_sf"/>
</dbReference>
<dbReference type="CDD" id="cd07563">
    <property type="entry name" value="Peptidase_S41_IRBP"/>
    <property type="match status" value="1"/>
</dbReference>
<dbReference type="PROSITE" id="PS51257">
    <property type="entry name" value="PROKAR_LIPOPROTEIN"/>
    <property type="match status" value="1"/>
</dbReference>
<sequence length="331" mass="37463">MRKICFIFGLLVAFGITSCEKEYFEPQGNDSAEAVLEQVNTIFLEYYPSFTIRNVNWSAQYNQAKQNLNSSNDKEVLHQTLLQLLTPLKDGHVALLSENRPAFHGNDKPDDGKFQPELIQNQYIQQELFVSKDKDTEYFYGLLANDIAYIHFKTVYGEWSVLKDLLTQKLPQNKGLIIDLRRNEGGDFTYGLSGLEYLTDQKTYVFRSKTKNGAGPEAFTPWFKWYVQGKRAYTNKIVLITDSYTFSAGERLTMAIRSLPNVVHIGEATSGSTASIMFKELNNGWFIGLPTQIVEDNLGINHEGKGIPPTIKVINSDAGKDLVLETALNQF</sequence>
<dbReference type="Gene3D" id="3.30.750.44">
    <property type="match status" value="1"/>
</dbReference>